<gene>
    <name evidence="1" type="ORF">Tco_0991800</name>
</gene>
<comment type="caution">
    <text evidence="1">The sequence shown here is derived from an EMBL/GenBank/DDBJ whole genome shotgun (WGS) entry which is preliminary data.</text>
</comment>
<evidence type="ECO:0000313" key="2">
    <source>
        <dbReference type="Proteomes" id="UP001151760"/>
    </source>
</evidence>
<protein>
    <submittedName>
        <fullName evidence="1">Uncharacterized protein</fullName>
    </submittedName>
</protein>
<proteinExistence type="predicted"/>
<dbReference type="EMBL" id="BQNB010016873">
    <property type="protein sequence ID" value="GJT56746.1"/>
    <property type="molecule type" value="Genomic_DNA"/>
</dbReference>
<accession>A0ABQ5F094</accession>
<reference evidence="1" key="1">
    <citation type="journal article" date="2022" name="Int. J. Mol. Sci.">
        <title>Draft Genome of Tanacetum Coccineum: Genomic Comparison of Closely Related Tanacetum-Family Plants.</title>
        <authorList>
            <person name="Yamashiro T."/>
            <person name="Shiraishi A."/>
            <person name="Nakayama K."/>
            <person name="Satake H."/>
        </authorList>
    </citation>
    <scope>NUCLEOTIDE SEQUENCE</scope>
</reference>
<evidence type="ECO:0000313" key="1">
    <source>
        <dbReference type="EMBL" id="GJT56746.1"/>
    </source>
</evidence>
<dbReference type="Proteomes" id="UP001151760">
    <property type="component" value="Unassembled WGS sequence"/>
</dbReference>
<reference evidence="1" key="2">
    <citation type="submission" date="2022-01" db="EMBL/GenBank/DDBJ databases">
        <authorList>
            <person name="Yamashiro T."/>
            <person name="Shiraishi A."/>
            <person name="Satake H."/>
            <person name="Nakayama K."/>
        </authorList>
    </citation>
    <scope>NUCLEOTIDE SEQUENCE</scope>
</reference>
<name>A0ABQ5F094_9ASTR</name>
<sequence>MDVDILNGRMRSLLETQAALSLGNAECLNCKLLTMKIKILEARLAMERHPKHHACQSAAILHALLNEMENLRQLISSDVALTANLDDLEYTRLSRAGPSTEVSCIPTYHVDDDEFIDDDDEYNVVHVLGSDSEDDDSD</sequence>
<keyword evidence="2" id="KW-1185">Reference proteome</keyword>
<organism evidence="1 2">
    <name type="scientific">Tanacetum coccineum</name>
    <dbReference type="NCBI Taxonomy" id="301880"/>
    <lineage>
        <taxon>Eukaryota</taxon>
        <taxon>Viridiplantae</taxon>
        <taxon>Streptophyta</taxon>
        <taxon>Embryophyta</taxon>
        <taxon>Tracheophyta</taxon>
        <taxon>Spermatophyta</taxon>
        <taxon>Magnoliopsida</taxon>
        <taxon>eudicotyledons</taxon>
        <taxon>Gunneridae</taxon>
        <taxon>Pentapetalae</taxon>
        <taxon>asterids</taxon>
        <taxon>campanulids</taxon>
        <taxon>Asterales</taxon>
        <taxon>Asteraceae</taxon>
        <taxon>Asteroideae</taxon>
        <taxon>Anthemideae</taxon>
        <taxon>Anthemidinae</taxon>
        <taxon>Tanacetum</taxon>
    </lineage>
</organism>